<dbReference type="Proteomes" id="UP000750711">
    <property type="component" value="Unassembled WGS sequence"/>
</dbReference>
<proteinExistence type="predicted"/>
<comment type="caution">
    <text evidence="2">The sequence shown here is derived from an EMBL/GenBank/DDBJ whole genome shotgun (WGS) entry which is preliminary data.</text>
</comment>
<sequence>MTPNTRPVTTNPSEETEYPIRDALTRAVQNHSKTQGYAVTIKHSCNRDKQQQQQWESQEQEQQEQEQLGQGQQKQKKKKREQQNKHQG</sequence>
<name>A0A9P8RQQ0_9PEZI</name>
<organism evidence="2 3">
    <name type="scientific">Trichoglossum hirsutum</name>
    <dbReference type="NCBI Taxonomy" id="265104"/>
    <lineage>
        <taxon>Eukaryota</taxon>
        <taxon>Fungi</taxon>
        <taxon>Dikarya</taxon>
        <taxon>Ascomycota</taxon>
        <taxon>Pezizomycotina</taxon>
        <taxon>Geoglossomycetes</taxon>
        <taxon>Geoglossales</taxon>
        <taxon>Geoglossaceae</taxon>
        <taxon>Trichoglossum</taxon>
    </lineage>
</organism>
<keyword evidence="3" id="KW-1185">Reference proteome</keyword>
<accession>A0A9P8RQQ0</accession>
<feature type="region of interest" description="Disordered" evidence="1">
    <location>
        <begin position="44"/>
        <end position="88"/>
    </location>
</feature>
<evidence type="ECO:0000313" key="3">
    <source>
        <dbReference type="Proteomes" id="UP000750711"/>
    </source>
</evidence>
<protein>
    <submittedName>
        <fullName evidence="2">Uncharacterized protein</fullName>
    </submittedName>
</protein>
<evidence type="ECO:0000256" key="1">
    <source>
        <dbReference type="SAM" id="MobiDB-lite"/>
    </source>
</evidence>
<evidence type="ECO:0000313" key="2">
    <source>
        <dbReference type="EMBL" id="KAH0560081.1"/>
    </source>
</evidence>
<dbReference type="AlphaFoldDB" id="A0A9P8RQQ0"/>
<reference evidence="2" key="1">
    <citation type="submission" date="2021-03" db="EMBL/GenBank/DDBJ databases">
        <title>Comparative genomics and phylogenomic investigation of the class Geoglossomycetes provide insights into ecological specialization and systematics.</title>
        <authorList>
            <person name="Melie T."/>
            <person name="Pirro S."/>
            <person name="Miller A.N."/>
            <person name="Quandt A."/>
        </authorList>
    </citation>
    <scope>NUCLEOTIDE SEQUENCE</scope>
    <source>
        <strain evidence="2">CAQ_001_2017</strain>
    </source>
</reference>
<gene>
    <name evidence="2" type="ORF">GP486_003403</name>
</gene>
<dbReference type="EMBL" id="JAGHQM010000455">
    <property type="protein sequence ID" value="KAH0560081.1"/>
    <property type="molecule type" value="Genomic_DNA"/>
</dbReference>